<feature type="transmembrane region" description="Helical" evidence="1">
    <location>
        <begin position="532"/>
        <end position="549"/>
    </location>
</feature>
<feature type="transmembrane region" description="Helical" evidence="1">
    <location>
        <begin position="292"/>
        <end position="310"/>
    </location>
</feature>
<dbReference type="OrthoDB" id="36565at2"/>
<sequence length="622" mass="71484" precursor="true">MDRSLEIYRTLVDNYAEGNYSDEFLSFVNREIKNLSLYRYCRLLIAGSIDKREATPDVGDYLGVMYDHVQADDEDQKLAYALFLSYLVSQMEKSNLSVDVIMKNNAFIKFFSSYRDILSKEARTFFTWIICYKLGLTDTAPPVETARITSIDSVTYSFQPPEDLPHIKDLSRFYYSDPSVVQSVEDAVKRILDNFSKDPSRLSAYINREAAFLARDISKPVTTFQAEVAQNAVLTTPKNVNLWWIRYIVYIVFIVVALRYRKLFTAALSFIASVETIYLLLFFDFLSSSDSLIYGILAVFGFVLAFILSLRTAFRKKRFLDLSIATAIILFIFIPFVPESKELSMENYDLRNSVYYSLLKKDLFQDELSKISYFVRDLSSVLYVSMDETKTVLNDVADVLQKARNLEAIDEISVNESLYLLFSNKIAFYNSDNFMQRTKLFSGLAQDLGTYVADEKSRKSEFESAYRDFSTHVKRIMTYSADYLRKDFADYIEQLFSMKYPILSNIAPKLSLHDYISTEVKKPSIPLSREKTALSIALAAMFVFFMTKISGAKVSFFPSLILAIFSIVKWFSARSMEVFVEQGLPTLVLKESGWFNPGIFFIAVLIFGVNLFKLFRKGADVL</sequence>
<dbReference type="Proteomes" id="UP000002016">
    <property type="component" value="Chromosome"/>
</dbReference>
<evidence type="ECO:0000313" key="3">
    <source>
        <dbReference type="Proteomes" id="UP000002016"/>
    </source>
</evidence>
<dbReference type="KEGG" id="tle:Tlet_1043"/>
<feature type="transmembrane region" description="Helical" evidence="1">
    <location>
        <begin position="319"/>
        <end position="337"/>
    </location>
</feature>
<keyword evidence="3" id="KW-1185">Reference proteome</keyword>
<reference evidence="2 3" key="1">
    <citation type="submission" date="2007-08" db="EMBL/GenBank/DDBJ databases">
        <title>Complete sequence of Thermotoga lettingae TMO.</title>
        <authorList>
            <consortium name="US DOE Joint Genome Institute"/>
            <person name="Copeland A."/>
            <person name="Lucas S."/>
            <person name="Lapidus A."/>
            <person name="Barry K."/>
            <person name="Glavina del Rio T."/>
            <person name="Dalin E."/>
            <person name="Tice H."/>
            <person name="Pitluck S."/>
            <person name="Foster B."/>
            <person name="Bruce D."/>
            <person name="Schmutz J."/>
            <person name="Larimer F."/>
            <person name="Land M."/>
            <person name="Hauser L."/>
            <person name="Kyrpides N."/>
            <person name="Mikhailova N."/>
            <person name="Nelson K."/>
            <person name="Gogarten J.P."/>
            <person name="Noll K."/>
            <person name="Richardson P."/>
        </authorList>
    </citation>
    <scope>NUCLEOTIDE SEQUENCE [LARGE SCALE GENOMIC DNA]</scope>
    <source>
        <strain evidence="3">ATCC BAA-301 / DSM 14385 / NBRC 107922 / TMO</strain>
    </source>
</reference>
<name>A8F624_PSELT</name>
<dbReference type="EMBL" id="CP000812">
    <property type="protein sequence ID" value="ABV33608.1"/>
    <property type="molecule type" value="Genomic_DNA"/>
</dbReference>
<evidence type="ECO:0000256" key="1">
    <source>
        <dbReference type="SAM" id="Phobius"/>
    </source>
</evidence>
<feature type="transmembrane region" description="Helical" evidence="1">
    <location>
        <begin position="556"/>
        <end position="573"/>
    </location>
</feature>
<proteinExistence type="predicted"/>
<evidence type="ECO:0000313" key="2">
    <source>
        <dbReference type="EMBL" id="ABV33608.1"/>
    </source>
</evidence>
<feature type="transmembrane region" description="Helical" evidence="1">
    <location>
        <begin position="267"/>
        <end position="286"/>
    </location>
</feature>
<organism evidence="2 3">
    <name type="scientific">Pseudothermotoga lettingae (strain ATCC BAA-301 / DSM 14385 / NBRC 107922 / TMO)</name>
    <name type="common">Thermotoga lettingae</name>
    <dbReference type="NCBI Taxonomy" id="416591"/>
    <lineage>
        <taxon>Bacteria</taxon>
        <taxon>Thermotogati</taxon>
        <taxon>Thermotogota</taxon>
        <taxon>Thermotogae</taxon>
        <taxon>Thermotogales</taxon>
        <taxon>Thermotogaceae</taxon>
        <taxon>Pseudothermotoga</taxon>
    </lineage>
</organism>
<gene>
    <name evidence="2" type="ordered locus">Tlet_1043</name>
</gene>
<feature type="transmembrane region" description="Helical" evidence="1">
    <location>
        <begin position="243"/>
        <end position="260"/>
    </location>
</feature>
<keyword evidence="1" id="KW-0812">Transmembrane</keyword>
<dbReference type="eggNOG" id="ENOG5032YVC">
    <property type="taxonomic scope" value="Bacteria"/>
</dbReference>
<dbReference type="STRING" id="416591.Tlet_1043"/>
<reference evidence="2 3" key="2">
    <citation type="journal article" date="2009" name="Proc. Natl. Acad. Sci. U.S.A.">
        <title>On the chimeric nature, thermophilic origin, and phylogenetic placement of the Thermotogales.</title>
        <authorList>
            <person name="Zhaxybayeva O."/>
            <person name="Swithers K.S."/>
            <person name="Lapierre P."/>
            <person name="Fournier G.P."/>
            <person name="Bickhart D.M."/>
            <person name="DeBoy R.T."/>
            <person name="Nelson K.E."/>
            <person name="Nesbo C.L."/>
            <person name="Doolittle W.F."/>
            <person name="Gogarten J.P."/>
            <person name="Noll K.M."/>
        </authorList>
    </citation>
    <scope>NUCLEOTIDE SEQUENCE [LARGE SCALE GENOMIC DNA]</scope>
    <source>
        <strain evidence="3">ATCC BAA-301 / DSM 14385 / NBRC 107922 / TMO</strain>
    </source>
</reference>
<accession>A8F624</accession>
<dbReference type="HOGENOM" id="CLU_028669_0_0_0"/>
<protein>
    <submittedName>
        <fullName evidence="2">Uncharacterized protein</fullName>
    </submittedName>
</protein>
<keyword evidence="1" id="KW-0472">Membrane</keyword>
<keyword evidence="1" id="KW-1133">Transmembrane helix</keyword>
<dbReference type="RefSeq" id="WP_012003089.1">
    <property type="nucleotide sequence ID" value="NC_009828.1"/>
</dbReference>
<feature type="transmembrane region" description="Helical" evidence="1">
    <location>
        <begin position="593"/>
        <end position="612"/>
    </location>
</feature>
<dbReference type="AlphaFoldDB" id="A8F624"/>